<name>A0A3R9MRD4_9BACT</name>
<evidence type="ECO:0000313" key="3">
    <source>
        <dbReference type="Proteomes" id="UP000270291"/>
    </source>
</evidence>
<keyword evidence="3" id="KW-1185">Reference proteome</keyword>
<accession>A0A3R9MRD4</accession>
<evidence type="ECO:0000259" key="1">
    <source>
        <dbReference type="Pfam" id="PF14243"/>
    </source>
</evidence>
<reference evidence="2 3" key="1">
    <citation type="submission" date="2018-12" db="EMBL/GenBank/DDBJ databases">
        <authorList>
            <person name="Feng G."/>
            <person name="Zhu H."/>
        </authorList>
    </citation>
    <scope>NUCLEOTIDE SEQUENCE [LARGE SCALE GENOMIC DNA]</scope>
    <source>
        <strain evidence="2 3">LMG 26000</strain>
    </source>
</reference>
<organism evidence="2 3">
    <name type="scientific">Hymenobacter perfusus</name>
    <dbReference type="NCBI Taxonomy" id="1236770"/>
    <lineage>
        <taxon>Bacteria</taxon>
        <taxon>Pseudomonadati</taxon>
        <taxon>Bacteroidota</taxon>
        <taxon>Cytophagia</taxon>
        <taxon>Cytophagales</taxon>
        <taxon>Hymenobacteraceae</taxon>
        <taxon>Hymenobacter</taxon>
    </lineage>
</organism>
<dbReference type="Proteomes" id="UP000270291">
    <property type="component" value="Unassembled WGS sequence"/>
</dbReference>
<dbReference type="Pfam" id="PF14243">
    <property type="entry name" value="R2K_3"/>
    <property type="match status" value="1"/>
</dbReference>
<sequence length="247" mass="27603">MRIIYPSLPYEVRTVDPMWADEYHWAQEQGWAVALYDSETQQLKSASVTPALYRGWMLSEAEYLNLAHRTPLLVPAANYLAAHLATGWYEAVRDFTFPSQFLKPHQPPDFSTGQHYFVKGLVKSFGVDSVVASAAQWQHLCRRYELLPEELLFVRQFVPLAPDSERRFFVVAGVAYGAEGTVLPTSLQPVPALLQPRLLYSLDVALTAAGHPIVVEVGDGQVSDLKEWALPDFGSVVLRALSCVTQP</sequence>
<dbReference type="OrthoDB" id="5355744at2"/>
<dbReference type="AlphaFoldDB" id="A0A3R9MRD4"/>
<gene>
    <name evidence="2" type="ORF">EI293_05845</name>
</gene>
<dbReference type="EMBL" id="RWIU01000001">
    <property type="protein sequence ID" value="RSK46674.1"/>
    <property type="molecule type" value="Genomic_DNA"/>
</dbReference>
<protein>
    <recommendedName>
        <fullName evidence="1">ATP-grasp domain-containing protein</fullName>
    </recommendedName>
</protein>
<proteinExistence type="predicted"/>
<dbReference type="RefSeq" id="WP_125436174.1">
    <property type="nucleotide sequence ID" value="NZ_RWIU01000001.1"/>
</dbReference>
<feature type="domain" description="ATP-grasp" evidence="1">
    <location>
        <begin position="112"/>
        <end position="227"/>
    </location>
</feature>
<dbReference type="InterPro" id="IPR025643">
    <property type="entry name" value="R2K_3"/>
</dbReference>
<evidence type="ECO:0000313" key="2">
    <source>
        <dbReference type="EMBL" id="RSK46674.1"/>
    </source>
</evidence>
<comment type="caution">
    <text evidence="2">The sequence shown here is derived from an EMBL/GenBank/DDBJ whole genome shotgun (WGS) entry which is preliminary data.</text>
</comment>